<accession>A0A147ERS2</accession>
<dbReference type="SUPFAM" id="SSF50331">
    <property type="entry name" value="MOP-like"/>
    <property type="match status" value="1"/>
</dbReference>
<dbReference type="InterPro" id="IPR003593">
    <property type="entry name" value="AAA+_ATPase"/>
</dbReference>
<dbReference type="EC" id="7.6.2.9" evidence="4"/>
<evidence type="ECO:0000313" key="7">
    <source>
        <dbReference type="Proteomes" id="UP000070810"/>
    </source>
</evidence>
<dbReference type="RefSeq" id="WP_058593021.1">
    <property type="nucleotide sequence ID" value="NZ_LDRK01000012.1"/>
</dbReference>
<dbReference type="OrthoDB" id="9802264at2"/>
<sequence length="368" mass="39635">MTQQLDPEYLSIRNLQKTYPKTTAPAVNDVNLDVQQGDLVALLGPSGCGKTTTLRMVAGLLEPTSGEIRVNGEDVVSTPVHKRGMGMVFQSYALFPHLTVEENVAFGLQMHKVPRAQIAPRTAEALDKVQLGHLRSRKPAELSGGQQQRVALARALVIHPTLLLLDEPLSNLDAKLREAMRREIRGIQQESGTTTLFVTHDQDEALDMADRIAILNNGVIEQYDRPTAIYESPATKFVANFVGKANFLEVGAVSGGSGAGATYQVHSDLFGSFAVAGAPGITGAASLVVRPHRVTVEPSGERIGSLPTARARVTASSYTGNVRSYDLRLDSGQEMRADKLSSARDELRIGDEAYVSFEPGDAHLVPEG</sequence>
<dbReference type="SUPFAM" id="SSF52540">
    <property type="entry name" value="P-loop containing nucleoside triphosphate hydrolases"/>
    <property type="match status" value="1"/>
</dbReference>
<dbReference type="SMART" id="SM00382">
    <property type="entry name" value="AAA"/>
    <property type="match status" value="1"/>
</dbReference>
<proteinExistence type="predicted"/>
<dbReference type="GO" id="GO:0015418">
    <property type="term" value="F:ABC-type quaternary ammonium compound transporting activity"/>
    <property type="evidence" value="ECO:0007669"/>
    <property type="project" value="UniProtKB-EC"/>
</dbReference>
<evidence type="ECO:0000256" key="1">
    <source>
        <dbReference type="ARBA" id="ARBA00022448"/>
    </source>
</evidence>
<protein>
    <recommendedName>
        <fullName evidence="4">ABC-type quaternary amine transporter</fullName>
        <ecNumber evidence="4">7.6.2.9</ecNumber>
    </recommendedName>
</protein>
<dbReference type="Gene3D" id="2.40.50.100">
    <property type="match status" value="1"/>
</dbReference>
<dbReference type="GO" id="GO:0005524">
    <property type="term" value="F:ATP binding"/>
    <property type="evidence" value="ECO:0007669"/>
    <property type="project" value="UniProtKB-KW"/>
</dbReference>
<dbReference type="InterPro" id="IPR008995">
    <property type="entry name" value="Mo/tungstate-bd_C_term_dom"/>
</dbReference>
<dbReference type="Pfam" id="PF00005">
    <property type="entry name" value="ABC_tran"/>
    <property type="match status" value="1"/>
</dbReference>
<dbReference type="PANTHER" id="PTHR42781">
    <property type="entry name" value="SPERMIDINE/PUTRESCINE IMPORT ATP-BINDING PROTEIN POTA"/>
    <property type="match status" value="1"/>
</dbReference>
<dbReference type="Pfam" id="PF08402">
    <property type="entry name" value="TOBE_2"/>
    <property type="match status" value="1"/>
</dbReference>
<evidence type="ECO:0000313" key="6">
    <source>
        <dbReference type="EMBL" id="KTR86944.1"/>
    </source>
</evidence>
<dbReference type="Gene3D" id="3.40.50.300">
    <property type="entry name" value="P-loop containing nucleotide triphosphate hydrolases"/>
    <property type="match status" value="1"/>
</dbReference>
<keyword evidence="7" id="KW-1185">Reference proteome</keyword>
<dbReference type="InterPro" id="IPR003439">
    <property type="entry name" value="ABC_transporter-like_ATP-bd"/>
</dbReference>
<dbReference type="GO" id="GO:0016887">
    <property type="term" value="F:ATP hydrolysis activity"/>
    <property type="evidence" value="ECO:0007669"/>
    <property type="project" value="InterPro"/>
</dbReference>
<reference evidence="6 7" key="1">
    <citation type="journal article" date="2016" name="Front. Microbiol.">
        <title>Genomic Resource of Rice Seed Associated Bacteria.</title>
        <authorList>
            <person name="Midha S."/>
            <person name="Bansal K."/>
            <person name="Sharma S."/>
            <person name="Kumar N."/>
            <person name="Patil P.P."/>
            <person name="Chaudhry V."/>
            <person name="Patil P.B."/>
        </authorList>
    </citation>
    <scope>NUCLEOTIDE SEQUENCE [LARGE SCALE GENOMIC DNA]</scope>
    <source>
        <strain evidence="6 7">NS354</strain>
    </source>
</reference>
<gene>
    <name evidence="6" type="ORF">NS354_02405</name>
</gene>
<dbReference type="InterPro" id="IPR027417">
    <property type="entry name" value="P-loop_NTPase"/>
</dbReference>
<evidence type="ECO:0000256" key="2">
    <source>
        <dbReference type="ARBA" id="ARBA00022741"/>
    </source>
</evidence>
<evidence type="ECO:0000256" key="4">
    <source>
        <dbReference type="ARBA" id="ARBA00066388"/>
    </source>
</evidence>
<dbReference type="InterPro" id="IPR050093">
    <property type="entry name" value="ABC_SmlMolc_Importer"/>
</dbReference>
<evidence type="ECO:0000256" key="3">
    <source>
        <dbReference type="ARBA" id="ARBA00022840"/>
    </source>
</evidence>
<dbReference type="InterPro" id="IPR017871">
    <property type="entry name" value="ABC_transporter-like_CS"/>
</dbReference>
<comment type="caution">
    <text evidence="6">The sequence shown here is derived from an EMBL/GenBank/DDBJ whole genome shotgun (WGS) entry which is preliminary data.</text>
</comment>
<feature type="domain" description="ABC transporter" evidence="5">
    <location>
        <begin position="10"/>
        <end position="242"/>
    </location>
</feature>
<dbReference type="FunFam" id="3.40.50.300:FF:000425">
    <property type="entry name" value="Probable ABC transporter, ATP-binding subunit"/>
    <property type="match status" value="1"/>
</dbReference>
<dbReference type="AlphaFoldDB" id="A0A147ERS2"/>
<keyword evidence="1" id="KW-0813">Transport</keyword>
<dbReference type="InterPro" id="IPR013611">
    <property type="entry name" value="Transp-assoc_OB_typ2"/>
</dbReference>
<name>A0A147ERS2_9MICO</name>
<dbReference type="GO" id="GO:0043190">
    <property type="term" value="C:ATP-binding cassette (ABC) transporter complex"/>
    <property type="evidence" value="ECO:0007669"/>
    <property type="project" value="InterPro"/>
</dbReference>
<evidence type="ECO:0000259" key="5">
    <source>
        <dbReference type="PROSITE" id="PS50893"/>
    </source>
</evidence>
<keyword evidence="2" id="KW-0547">Nucleotide-binding</keyword>
<keyword evidence="3 6" id="KW-0067">ATP-binding</keyword>
<dbReference type="PROSITE" id="PS50893">
    <property type="entry name" value="ABC_TRANSPORTER_2"/>
    <property type="match status" value="1"/>
</dbReference>
<dbReference type="PROSITE" id="PS00211">
    <property type="entry name" value="ABC_TRANSPORTER_1"/>
    <property type="match status" value="1"/>
</dbReference>
<organism evidence="6 7">
    <name type="scientific">Leucobacter chromiiresistens</name>
    <dbReference type="NCBI Taxonomy" id="1079994"/>
    <lineage>
        <taxon>Bacteria</taxon>
        <taxon>Bacillati</taxon>
        <taxon>Actinomycetota</taxon>
        <taxon>Actinomycetes</taxon>
        <taxon>Micrococcales</taxon>
        <taxon>Microbacteriaceae</taxon>
        <taxon>Leucobacter</taxon>
    </lineage>
</organism>
<dbReference type="EMBL" id="LDRK01000012">
    <property type="protein sequence ID" value="KTR86944.1"/>
    <property type="molecule type" value="Genomic_DNA"/>
</dbReference>
<dbReference type="Proteomes" id="UP000070810">
    <property type="component" value="Unassembled WGS sequence"/>
</dbReference>
<dbReference type="PANTHER" id="PTHR42781:SF4">
    <property type="entry name" value="SPERMIDINE_PUTRESCINE IMPORT ATP-BINDING PROTEIN POTA"/>
    <property type="match status" value="1"/>
</dbReference>
<dbReference type="PATRIC" id="fig|1079994.3.peg.364"/>